<keyword evidence="11" id="KW-1185">Reference proteome</keyword>
<gene>
    <name evidence="10" type="primary">bfr</name>
    <name evidence="10" type="ORF">M4Z11_03265</name>
</gene>
<dbReference type="InterPro" id="IPR009078">
    <property type="entry name" value="Ferritin-like_SF"/>
</dbReference>
<protein>
    <recommendedName>
        <fullName evidence="7 8">Bacterioferritin</fullName>
        <ecNumber evidence="7">1.16.3.1</ecNumber>
    </recommendedName>
</protein>
<feature type="domain" description="Ferritin-like diiron" evidence="9">
    <location>
        <begin position="1"/>
        <end position="145"/>
    </location>
</feature>
<keyword evidence="4 8" id="KW-0349">Heme</keyword>
<organism evidence="10 11">
    <name type="scientific">Bartonella bilalgolemii</name>
    <dbReference type="NCBI Taxonomy" id="2942911"/>
    <lineage>
        <taxon>Bacteria</taxon>
        <taxon>Pseudomonadati</taxon>
        <taxon>Pseudomonadota</taxon>
        <taxon>Alphaproteobacteria</taxon>
        <taxon>Hyphomicrobiales</taxon>
        <taxon>Bartonellaceae</taxon>
        <taxon>Bartonella</taxon>
    </lineage>
</organism>
<dbReference type="Proteomes" id="UP001523003">
    <property type="component" value="Unassembled WGS sequence"/>
</dbReference>
<dbReference type="EC" id="1.16.3.1" evidence="7"/>
<evidence type="ECO:0000256" key="7">
    <source>
        <dbReference type="PIRNR" id="PIRNR002560"/>
    </source>
</evidence>
<evidence type="ECO:0000256" key="8">
    <source>
        <dbReference type="RuleBase" id="RU000623"/>
    </source>
</evidence>
<comment type="caution">
    <text evidence="10">The sequence shown here is derived from an EMBL/GenBank/DDBJ whole genome shotgun (WGS) entry which is preliminary data.</text>
</comment>
<dbReference type="PRINTS" id="PR00601">
    <property type="entry name" value="BACFERRITIN"/>
</dbReference>
<dbReference type="InterPro" id="IPR008331">
    <property type="entry name" value="Ferritin_DPS_dom"/>
</dbReference>
<dbReference type="RefSeq" id="WP_249676193.1">
    <property type="nucleotide sequence ID" value="NZ_JAMCOF010000004.1"/>
</dbReference>
<keyword evidence="6 7" id="KW-0408">Iron</keyword>
<comment type="cofactor">
    <cofactor evidence="1">
        <name>heme b</name>
        <dbReference type="ChEBI" id="CHEBI:60344"/>
    </cofactor>
</comment>
<name>A0ABT0P846_9HYPH</name>
<dbReference type="PROSITE" id="PS50905">
    <property type="entry name" value="FERRITIN_LIKE"/>
    <property type="match status" value="1"/>
</dbReference>
<dbReference type="InterPro" id="IPR012347">
    <property type="entry name" value="Ferritin-like"/>
</dbReference>
<evidence type="ECO:0000313" key="11">
    <source>
        <dbReference type="Proteomes" id="UP001523003"/>
    </source>
</evidence>
<accession>A0ABT0P846</accession>
<evidence type="ECO:0000313" key="10">
    <source>
        <dbReference type="EMBL" id="MCL6229630.1"/>
    </source>
</evidence>
<reference evidence="10 11" key="1">
    <citation type="submission" date="2022-05" db="EMBL/GenBank/DDBJ databases">
        <title>Description of the Bartonella bilalgolemii sp. nov. Isolated from Apodemus uralensis (Pallas 1811).</title>
        <authorList>
            <person name="Zgheib R."/>
            <person name="Celebi B."/>
        </authorList>
    </citation>
    <scope>NUCLEOTIDE SEQUENCE [LARGE SCALE GENOMIC DNA]</scope>
    <source>
        <strain evidence="10 11">G70</strain>
    </source>
</reference>
<evidence type="ECO:0000259" key="9">
    <source>
        <dbReference type="PROSITE" id="PS50905"/>
    </source>
</evidence>
<dbReference type="Pfam" id="PF00210">
    <property type="entry name" value="Ferritin"/>
    <property type="match status" value="1"/>
</dbReference>
<evidence type="ECO:0000256" key="6">
    <source>
        <dbReference type="ARBA" id="ARBA00023004"/>
    </source>
</evidence>
<evidence type="ECO:0000256" key="4">
    <source>
        <dbReference type="ARBA" id="ARBA00022617"/>
    </source>
</evidence>
<dbReference type="Gene3D" id="1.20.1260.10">
    <property type="match status" value="1"/>
</dbReference>
<evidence type="ECO:0000256" key="5">
    <source>
        <dbReference type="ARBA" id="ARBA00022723"/>
    </source>
</evidence>
<dbReference type="PANTHER" id="PTHR30295">
    <property type="entry name" value="BACTERIOFERRITIN"/>
    <property type="match status" value="1"/>
</dbReference>
<dbReference type="NCBIfam" id="TIGR00754">
    <property type="entry name" value="bfr"/>
    <property type="match status" value="1"/>
</dbReference>
<dbReference type="InterPro" id="IPR002024">
    <property type="entry name" value="Bacterioferritin"/>
</dbReference>
<comment type="catalytic activity">
    <reaction evidence="7">
        <text>4 Fe(2+) + O2 + 4 H(+) = 4 Fe(3+) + 2 H2O</text>
        <dbReference type="Rhea" id="RHEA:11148"/>
        <dbReference type="ChEBI" id="CHEBI:15377"/>
        <dbReference type="ChEBI" id="CHEBI:15378"/>
        <dbReference type="ChEBI" id="CHEBI:15379"/>
        <dbReference type="ChEBI" id="CHEBI:29033"/>
        <dbReference type="ChEBI" id="CHEBI:29034"/>
        <dbReference type="EC" id="1.16.3.1"/>
    </reaction>
</comment>
<dbReference type="PANTHER" id="PTHR30295:SF0">
    <property type="entry name" value="BACTERIOFERRITIN"/>
    <property type="match status" value="1"/>
</dbReference>
<keyword evidence="3 7" id="KW-0409">Iron storage</keyword>
<dbReference type="PIRSF" id="PIRSF002560">
    <property type="entry name" value="Bacterioferritin"/>
    <property type="match status" value="1"/>
</dbReference>
<sequence length="161" mass="18670">MKGHPQIIEQLNKALSLELSAVNQYLLHSSLIENWGYIKLAKIERKESIEEMEHVDKLVKRITFLEGHPNIQSSGPLRIGKNLKNILECDLASEYEAREFYLKSREICAKLSDHISKKLFDELLEDEENHIDFLETQLQLFNTMGEEKYSQLNASSTECEC</sequence>
<dbReference type="InterPro" id="IPR009040">
    <property type="entry name" value="Ferritin-like_diiron"/>
</dbReference>
<comment type="function">
    <text evidence="7">Iron-storage protein, whose ferroxidase center binds Fe(2+), oxidizes it using dioxygen to Fe(3+), and participates in the subsequent Fe(3+) oxide mineral core formation within the central cavity of the BFR protein shell.</text>
</comment>
<dbReference type="EMBL" id="JAMCOF010000004">
    <property type="protein sequence ID" value="MCL6229630.1"/>
    <property type="molecule type" value="Genomic_DNA"/>
</dbReference>
<keyword evidence="10" id="KW-0560">Oxidoreductase</keyword>
<dbReference type="SUPFAM" id="SSF47240">
    <property type="entry name" value="Ferritin-like"/>
    <property type="match status" value="1"/>
</dbReference>
<dbReference type="CDD" id="cd00907">
    <property type="entry name" value="Bacterioferritin"/>
    <property type="match status" value="1"/>
</dbReference>
<proteinExistence type="inferred from homology"/>
<evidence type="ECO:0000256" key="3">
    <source>
        <dbReference type="ARBA" id="ARBA00022434"/>
    </source>
</evidence>
<evidence type="ECO:0000256" key="1">
    <source>
        <dbReference type="ARBA" id="ARBA00001970"/>
    </source>
</evidence>
<evidence type="ECO:0000256" key="2">
    <source>
        <dbReference type="ARBA" id="ARBA00008093"/>
    </source>
</evidence>
<dbReference type="PROSITE" id="PS00549">
    <property type="entry name" value="BACTERIOFERRITIN"/>
    <property type="match status" value="1"/>
</dbReference>
<dbReference type="GO" id="GO:0004322">
    <property type="term" value="F:ferroxidase activity"/>
    <property type="evidence" value="ECO:0007669"/>
    <property type="project" value="UniProtKB-EC"/>
</dbReference>
<comment type="similarity">
    <text evidence="2 7 8">Belongs to the bacterioferritin family.</text>
</comment>
<keyword evidence="5 7" id="KW-0479">Metal-binding</keyword>